<dbReference type="Proteomes" id="UP000533080">
    <property type="component" value="Unassembled WGS sequence"/>
</dbReference>
<keyword evidence="1" id="KW-0732">Signal</keyword>
<dbReference type="InterPro" id="IPR021655">
    <property type="entry name" value="Put_metal-bd"/>
</dbReference>
<feature type="signal peptide" evidence="1">
    <location>
        <begin position="1"/>
        <end position="19"/>
    </location>
</feature>
<comment type="caution">
    <text evidence="2">The sequence shown here is derived from an EMBL/GenBank/DDBJ whole genome shotgun (WGS) entry which is preliminary data.</text>
</comment>
<gene>
    <name evidence="2" type="ORF">HNV28_34170</name>
</gene>
<evidence type="ECO:0008006" key="4">
    <source>
        <dbReference type="Google" id="ProtNLM"/>
    </source>
</evidence>
<proteinExistence type="predicted"/>
<dbReference type="RefSeq" id="WP_171445084.1">
    <property type="nucleotide sequence ID" value="NZ_JABFNT010000181.1"/>
</dbReference>
<sequence length="617" mass="64419">MMRWSVALLLLFTVCSVPSLEELQGERPLACDAQHACGSGQVCVLGACQESPCGSASPTVAYLDADGDGFAAVNAPSRVFCGAVPAGYATTLGDCDDARAEAYPGAPELCNGLDDNCDGRMETGVVNKVWYLDHDRDSFGRNGPGTEACDPPSELHVEVTGDCDDERADIHPNAVDACNGLDDNCDGRADERFTDGPGALGTACTEFCNGTYACNDAQTGTVCVGTPPTPLYADADNDGEGEKDGAPVGELCPGTPLPPMMTDNTRDCDDADPGTNTQATEVCDGLDNDCDGQVDEQMSCGSLRKVEDPVLAGGNWRTVAVHPSGYPVWVAGLGGKLAVKMDATSAFVSHSGDTTTHCGPAGNTLNWHAAWVNPENNYLVVVGEDGWMGEHNGGSCFSIQADLPGKNDYFSSVVGVGRPAQLFAVSTLGHLYEATGATHRHDSSGRYWGLHANGQDALYAVGSTGESSPLTPVASLYTRNTNWGTPAAHNLQGTEGYNGGLRAVWAASAEHIYAVGDAGLVVKGSGQSRDWERVLPPAGPVLNYVSVAAPPGTMNAYVIGNEGNAGRLQRLTPHGWAKAPAFTPSAPNVPLRGIAMTSSSNFWIVGDDGHVYHFPEP</sequence>
<evidence type="ECO:0000313" key="3">
    <source>
        <dbReference type="Proteomes" id="UP000533080"/>
    </source>
</evidence>
<organism evidence="2 3">
    <name type="scientific">Myxococcus xanthus</name>
    <dbReference type="NCBI Taxonomy" id="34"/>
    <lineage>
        <taxon>Bacteria</taxon>
        <taxon>Pseudomonadati</taxon>
        <taxon>Myxococcota</taxon>
        <taxon>Myxococcia</taxon>
        <taxon>Myxococcales</taxon>
        <taxon>Cystobacterineae</taxon>
        <taxon>Myxococcaceae</taxon>
        <taxon>Myxococcus</taxon>
    </lineage>
</organism>
<name>A0A7Y4IPZ9_MYXXA</name>
<reference evidence="2 3" key="1">
    <citation type="submission" date="2020-05" db="EMBL/GenBank/DDBJ databases">
        <authorList>
            <person name="Whitworth D."/>
        </authorList>
    </citation>
    <scope>NUCLEOTIDE SEQUENCE [LARGE SCALE GENOMIC DNA]</scope>
    <source>
        <strain evidence="2 3">AM005</strain>
    </source>
</reference>
<evidence type="ECO:0000313" key="2">
    <source>
        <dbReference type="EMBL" id="NOJ83304.1"/>
    </source>
</evidence>
<accession>A0A7Y4IPZ9</accession>
<protein>
    <recommendedName>
        <fullName evidence="4">Lipoprotein</fullName>
    </recommendedName>
</protein>
<feature type="chain" id="PRO_5030983316" description="Lipoprotein" evidence="1">
    <location>
        <begin position="20"/>
        <end position="617"/>
    </location>
</feature>
<dbReference type="Pfam" id="PF11617">
    <property type="entry name" value="Cu-binding_MopE"/>
    <property type="match status" value="3"/>
</dbReference>
<evidence type="ECO:0000256" key="1">
    <source>
        <dbReference type="SAM" id="SignalP"/>
    </source>
</evidence>
<dbReference type="AlphaFoldDB" id="A0A7Y4IPZ9"/>
<dbReference type="EMBL" id="JABFNT010000181">
    <property type="protein sequence ID" value="NOJ83304.1"/>
    <property type="molecule type" value="Genomic_DNA"/>
</dbReference>